<evidence type="ECO:0000313" key="3">
    <source>
        <dbReference type="Proteomes" id="UP000218615"/>
    </source>
</evidence>
<name>A0A284VSF8_9EURY</name>
<gene>
    <name evidence="2" type="ORF">MNV_60019</name>
</gene>
<dbReference type="Proteomes" id="UP000218615">
    <property type="component" value="Unassembled WGS sequence"/>
</dbReference>
<protein>
    <submittedName>
        <fullName evidence="2">Uncharacterized protein</fullName>
    </submittedName>
</protein>
<dbReference type="OrthoDB" id="387447at2157"/>
<dbReference type="RefSeq" id="WP_096206743.1">
    <property type="nucleotide sequence ID" value="NZ_FZMP01000207.1"/>
</dbReference>
<evidence type="ECO:0000256" key="1">
    <source>
        <dbReference type="SAM" id="MobiDB-lite"/>
    </source>
</evidence>
<organism evidence="2 3">
    <name type="scientific">Candidatus Methanoperedens nitratireducens</name>
    <dbReference type="NCBI Taxonomy" id="1392998"/>
    <lineage>
        <taxon>Archaea</taxon>
        <taxon>Methanobacteriati</taxon>
        <taxon>Methanobacteriota</taxon>
        <taxon>Stenosarchaea group</taxon>
        <taxon>Methanomicrobia</taxon>
        <taxon>Methanosarcinales</taxon>
        <taxon>ANME-2 cluster</taxon>
        <taxon>Candidatus Methanoperedentaceae</taxon>
        <taxon>Candidatus Methanoperedens</taxon>
    </lineage>
</organism>
<feature type="region of interest" description="Disordered" evidence="1">
    <location>
        <begin position="72"/>
        <end position="106"/>
    </location>
</feature>
<dbReference type="EMBL" id="FZMP01000207">
    <property type="protein sequence ID" value="SNQ62138.1"/>
    <property type="molecule type" value="Genomic_DNA"/>
</dbReference>
<dbReference type="AlphaFoldDB" id="A0A284VSF8"/>
<accession>A0A284VSF8</accession>
<reference evidence="3" key="1">
    <citation type="submission" date="2017-06" db="EMBL/GenBank/DDBJ databases">
        <authorList>
            <person name="Cremers G."/>
        </authorList>
    </citation>
    <scope>NUCLEOTIDE SEQUENCE [LARGE SCALE GENOMIC DNA]</scope>
</reference>
<proteinExistence type="predicted"/>
<evidence type="ECO:0000313" key="2">
    <source>
        <dbReference type="EMBL" id="SNQ62138.1"/>
    </source>
</evidence>
<sequence>MKKVLIALLLMSTVIGMTMPAMANPHIKKVVNNDQDATNWATSTIAQSQENSGDLVNNNAQIALGGDAKAKSEANANANAQDQSSHDVGSGDDSEDNIGGLDNSGATNVLSGNAGSLAAADGGDADNGDNFQENSLVQIATAEITTTQDIVQIIDEVEELVLTIEDSAIVEGNEVEDESAIVASGDEEAEINL</sequence>
<keyword evidence="3" id="KW-1185">Reference proteome</keyword>